<dbReference type="EMBL" id="JAAKZY010000048">
    <property type="protein sequence ID" value="NGO09294.1"/>
    <property type="molecule type" value="Genomic_DNA"/>
</dbReference>
<proteinExistence type="predicted"/>
<name>A0A6G4V626_9ACTN</name>
<accession>A0A6G4V626</accession>
<organism evidence="1 2">
    <name type="scientific">Streptomyces scabichelini</name>
    <dbReference type="NCBI Taxonomy" id="2711217"/>
    <lineage>
        <taxon>Bacteria</taxon>
        <taxon>Bacillati</taxon>
        <taxon>Actinomycetota</taxon>
        <taxon>Actinomycetes</taxon>
        <taxon>Kitasatosporales</taxon>
        <taxon>Streptomycetaceae</taxon>
        <taxon>Streptomyces</taxon>
    </lineage>
</organism>
<protein>
    <submittedName>
        <fullName evidence="1">Uncharacterized protein</fullName>
    </submittedName>
</protein>
<gene>
    <name evidence="1" type="ORF">G5C60_17225</name>
</gene>
<reference evidence="1 2" key="1">
    <citation type="submission" date="2020-02" db="EMBL/GenBank/DDBJ databases">
        <title>Whole-genome analyses of novel actinobacteria.</title>
        <authorList>
            <person name="Sahin N."/>
            <person name="Gencbay T."/>
        </authorList>
    </citation>
    <scope>NUCLEOTIDE SEQUENCE [LARGE SCALE GENOMIC DNA]</scope>
    <source>
        <strain evidence="1 2">HC44</strain>
    </source>
</reference>
<sequence length="98" mass="11561">MPRLRIQRATWPQPALILTDTPRPDCQNCDGIGGVEHDYGHPETGEYEGTDWEPCTCWNENRRWLLLPLPRLPRWLRRRRDTGRDPWATDGYSNEPSF</sequence>
<dbReference type="AlphaFoldDB" id="A0A6G4V626"/>
<evidence type="ECO:0000313" key="2">
    <source>
        <dbReference type="Proteomes" id="UP000472335"/>
    </source>
</evidence>
<comment type="caution">
    <text evidence="1">The sequence shown here is derived from an EMBL/GenBank/DDBJ whole genome shotgun (WGS) entry which is preliminary data.</text>
</comment>
<dbReference type="Proteomes" id="UP000472335">
    <property type="component" value="Unassembled WGS sequence"/>
</dbReference>
<evidence type="ECO:0000313" key="1">
    <source>
        <dbReference type="EMBL" id="NGO09294.1"/>
    </source>
</evidence>
<keyword evidence="2" id="KW-1185">Reference proteome</keyword>